<dbReference type="STRING" id="993615.L2GLH4"/>
<dbReference type="InterPro" id="IPR036322">
    <property type="entry name" value="WD40_repeat_dom_sf"/>
</dbReference>
<feature type="repeat" description="WD" evidence="1">
    <location>
        <begin position="50"/>
        <end position="81"/>
    </location>
</feature>
<feature type="compositionally biased region" description="Basic and acidic residues" evidence="2">
    <location>
        <begin position="412"/>
        <end position="421"/>
    </location>
</feature>
<dbReference type="AlphaFoldDB" id="L2GLH4"/>
<feature type="compositionally biased region" description="Polar residues" evidence="2">
    <location>
        <begin position="422"/>
        <end position="433"/>
    </location>
</feature>
<dbReference type="InParanoid" id="L2GLH4"/>
<dbReference type="InterPro" id="IPR015943">
    <property type="entry name" value="WD40/YVTN_repeat-like_dom_sf"/>
</dbReference>
<keyword evidence="4" id="KW-1185">Reference proteome</keyword>
<sequence>MKISEVPITHRIKHLQPIFSITKGSTYFCSGGINGEMKLWDLSYSHIKTMKKHSGAVSCVRFSLDSRFIASAGDDGKIFIFGQDAKDVLKIIKHPCDVTHLEWTPDFLISSNLDGQVHITKISDFSEFRVLEHHEEGILGLGISQDFRYLCTYSENLIVLYENFNIRAKRKIEKGGVILENLQCKVSFSPNSKFVSVGLQFNRKIPTVDILDLDLNTVFSLAGHVAPCEITAFCPHALKNIKQYYVLAVASQDLSLSLWNTLNPKPFVLLKNFTEMPILDMFWDGLTLYVSSYDGIVKKVEFEEKELGEIIDETQNEEEFEMPFCDMNIEMQKNYERRADRLDFDEKIEIMRLSGFSINGTGLEELLNSSAGNNTEIKNEDINTKEEHDKGAKPPLETKIKNGAKPQVLADDPQKLDDKPSDTPNNTKVSKSCQGILPENALVPKPKRISPVMIDKPKQTPIFNNKGHCSVVLFDTNQPDKLKLIETDPFKLSLDDFTIELKENGDVCVYRVSRLFYRINGPCNKVCFNDRYVVVYTSHVQIYQLSTGLLLLPFINIRLSYLDILDNQILLLDSYGDFTVLKLGSKEKKFK</sequence>
<dbReference type="InterPro" id="IPR001680">
    <property type="entry name" value="WD40_rpt"/>
</dbReference>
<dbReference type="PROSITE" id="PS50082">
    <property type="entry name" value="WD_REPEATS_2"/>
    <property type="match status" value="1"/>
</dbReference>
<dbReference type="GO" id="GO:0000417">
    <property type="term" value="C:HIR complex"/>
    <property type="evidence" value="ECO:0007669"/>
    <property type="project" value="TreeGrafter"/>
</dbReference>
<reference evidence="4" key="1">
    <citation type="submission" date="2011-05" db="EMBL/GenBank/DDBJ databases">
        <title>The genome sequence of Vittaforma corneae strain ATCC 50505.</title>
        <authorList>
            <consortium name="The Broad Institute Genome Sequencing Platform"/>
            <person name="Cuomo C."/>
            <person name="Didier E."/>
            <person name="Bowers L."/>
            <person name="Young S.K."/>
            <person name="Zeng Q."/>
            <person name="Gargeya S."/>
            <person name="Fitzgerald M."/>
            <person name="Haas B."/>
            <person name="Abouelleil A."/>
            <person name="Alvarado L."/>
            <person name="Arachchi H.M."/>
            <person name="Berlin A."/>
            <person name="Chapman S.B."/>
            <person name="Gearin G."/>
            <person name="Goldberg J."/>
            <person name="Griggs A."/>
            <person name="Gujja S."/>
            <person name="Hansen M."/>
            <person name="Heiman D."/>
            <person name="Howarth C."/>
            <person name="Larimer J."/>
            <person name="Lui A."/>
            <person name="MacDonald P.J.P."/>
            <person name="McCowen C."/>
            <person name="Montmayeur A."/>
            <person name="Murphy C."/>
            <person name="Neiman D."/>
            <person name="Pearson M."/>
            <person name="Priest M."/>
            <person name="Roberts A."/>
            <person name="Saif S."/>
            <person name="Shea T."/>
            <person name="Sisk P."/>
            <person name="Stolte C."/>
            <person name="Sykes S."/>
            <person name="Wortman J."/>
            <person name="Nusbaum C."/>
            <person name="Birren B."/>
        </authorList>
    </citation>
    <scope>NUCLEOTIDE SEQUENCE [LARGE SCALE GENOMIC DNA]</scope>
    <source>
        <strain evidence="4">ATCC 50505</strain>
    </source>
</reference>
<evidence type="ECO:0000256" key="1">
    <source>
        <dbReference type="PROSITE-ProRule" id="PRU00221"/>
    </source>
</evidence>
<evidence type="ECO:0000256" key="2">
    <source>
        <dbReference type="SAM" id="MobiDB-lite"/>
    </source>
</evidence>
<feature type="region of interest" description="Disordered" evidence="2">
    <location>
        <begin position="374"/>
        <end position="433"/>
    </location>
</feature>
<name>L2GLH4_VITCO</name>
<dbReference type="Proteomes" id="UP000011082">
    <property type="component" value="Unassembled WGS sequence"/>
</dbReference>
<dbReference type="SUPFAM" id="SSF50978">
    <property type="entry name" value="WD40 repeat-like"/>
    <property type="match status" value="1"/>
</dbReference>
<dbReference type="RefSeq" id="XP_007605266.1">
    <property type="nucleotide sequence ID" value="XM_007605204.1"/>
</dbReference>
<dbReference type="GO" id="GO:0000785">
    <property type="term" value="C:chromatin"/>
    <property type="evidence" value="ECO:0007669"/>
    <property type="project" value="TreeGrafter"/>
</dbReference>
<accession>L2GLH4</accession>
<dbReference type="GO" id="GO:0006338">
    <property type="term" value="P:chromatin remodeling"/>
    <property type="evidence" value="ECO:0007669"/>
    <property type="project" value="TreeGrafter"/>
</dbReference>
<protein>
    <submittedName>
        <fullName evidence="3">Uncharacterized protein</fullName>
    </submittedName>
</protein>
<dbReference type="GO" id="GO:0005634">
    <property type="term" value="C:nucleus"/>
    <property type="evidence" value="ECO:0007669"/>
    <property type="project" value="InterPro"/>
</dbReference>
<dbReference type="OrthoDB" id="2192933at2759"/>
<organism evidence="3 4">
    <name type="scientific">Vittaforma corneae (strain ATCC 50505)</name>
    <name type="common">Microsporidian parasite</name>
    <name type="synonym">Nosema corneum</name>
    <dbReference type="NCBI Taxonomy" id="993615"/>
    <lineage>
        <taxon>Eukaryota</taxon>
        <taxon>Fungi</taxon>
        <taxon>Fungi incertae sedis</taxon>
        <taxon>Microsporidia</taxon>
        <taxon>Nosematidae</taxon>
        <taxon>Vittaforma</taxon>
    </lineage>
</organism>
<dbReference type="PANTHER" id="PTHR13831:SF0">
    <property type="entry name" value="PROTEIN HIRA"/>
    <property type="match status" value="1"/>
</dbReference>
<dbReference type="Gene3D" id="2.130.10.10">
    <property type="entry name" value="YVTN repeat-like/Quinoprotein amine dehydrogenase"/>
    <property type="match status" value="2"/>
</dbReference>
<dbReference type="PANTHER" id="PTHR13831">
    <property type="entry name" value="MEMBER OF THE HIR1 FAMILY OF WD-REPEAT PROTEINS"/>
    <property type="match status" value="1"/>
</dbReference>
<dbReference type="VEuPathDB" id="MicrosporidiaDB:VICG_01821"/>
<dbReference type="OMA" id="CYITINE"/>
<feature type="compositionally biased region" description="Basic and acidic residues" evidence="2">
    <location>
        <begin position="377"/>
        <end position="400"/>
    </location>
</feature>
<dbReference type="InterPro" id="IPR031120">
    <property type="entry name" value="HIR1-like"/>
</dbReference>
<dbReference type="Pfam" id="PF00400">
    <property type="entry name" value="WD40"/>
    <property type="match status" value="1"/>
</dbReference>
<dbReference type="HOGENOM" id="CLU_010474_0_0_1"/>
<evidence type="ECO:0000313" key="3">
    <source>
        <dbReference type="EMBL" id="ELA41122.1"/>
    </source>
</evidence>
<dbReference type="GO" id="GO:0006351">
    <property type="term" value="P:DNA-templated transcription"/>
    <property type="evidence" value="ECO:0007669"/>
    <property type="project" value="InterPro"/>
</dbReference>
<keyword evidence="1" id="KW-0853">WD repeat</keyword>
<gene>
    <name evidence="3" type="ORF">VICG_01821</name>
</gene>
<dbReference type="EMBL" id="JH370149">
    <property type="protein sequence ID" value="ELA41122.1"/>
    <property type="molecule type" value="Genomic_DNA"/>
</dbReference>
<dbReference type="GO" id="GO:0031491">
    <property type="term" value="F:nucleosome binding"/>
    <property type="evidence" value="ECO:0007669"/>
    <property type="project" value="TreeGrafter"/>
</dbReference>
<dbReference type="SMART" id="SM00320">
    <property type="entry name" value="WD40"/>
    <property type="match status" value="5"/>
</dbReference>
<dbReference type="GeneID" id="19882531"/>
<evidence type="ECO:0000313" key="4">
    <source>
        <dbReference type="Proteomes" id="UP000011082"/>
    </source>
</evidence>
<proteinExistence type="predicted"/>